<evidence type="ECO:0000313" key="5">
    <source>
        <dbReference type="Proteomes" id="UP000278756"/>
    </source>
</evidence>
<organism evidence="4 5">
    <name type="scientific">Asticcacaulis excentricus</name>
    <dbReference type="NCBI Taxonomy" id="78587"/>
    <lineage>
        <taxon>Bacteria</taxon>
        <taxon>Pseudomonadati</taxon>
        <taxon>Pseudomonadota</taxon>
        <taxon>Alphaproteobacteria</taxon>
        <taxon>Caulobacterales</taxon>
        <taxon>Caulobacteraceae</taxon>
        <taxon>Asticcacaulis</taxon>
    </lineage>
</organism>
<evidence type="ECO:0000256" key="1">
    <source>
        <dbReference type="ARBA" id="ARBA00008668"/>
    </source>
</evidence>
<dbReference type="Gene3D" id="3.40.50.1110">
    <property type="entry name" value="SGNH hydrolase"/>
    <property type="match status" value="1"/>
</dbReference>
<sequence>MIRKNAIMIKTNQGNETRTRLRALVLTLALSLGGTSVMAQIAASEASVTPLPQRFLLDPALKADATAVRVTPDMTYDATRGYGFTNTRDGNEMALAVKAVPGDYRVRVTLGTKKADSRTSIWAEDRRLMLAPVALKKGETKTVEFIVNVRDAAVVTSEQDAKGKAPRVGLRGDEDIGRTWDDRLTIAFSGPSPAVQSVEITPIKARRILIAGDSTVTDQAGTDYASWGQMLPRFLSSDVSVANHARSGETMKSFVTSLRWDKLLSDLRAGDVVLMQFGHNDQKKQWPRTYVDAERSYPAWLKAFATDAQAHGAKVVLISPVSRRSFENGRITNTLAGYDDAVRKVAAELNVPFIDLTAKTKTLYEALGPEISPLAFGNNGQDKTHHNAYGAYQIANYVAQAITDPQSGLGLKAAPDFTAFDPAHPADPKHFDLTPADWPVMREAPAKISGN</sequence>
<accession>A0A3G9GAB9</accession>
<protein>
    <submittedName>
        <fullName evidence="4">Rhamnogalacturonan acetylesterase</fullName>
    </submittedName>
</protein>
<dbReference type="OrthoDB" id="191551at2"/>
<dbReference type="SUPFAM" id="SSF52266">
    <property type="entry name" value="SGNH hydrolase"/>
    <property type="match status" value="1"/>
</dbReference>
<gene>
    <name evidence="4" type="ORF">EM6_2007</name>
</gene>
<name>A0A3G9GAB9_9CAUL</name>
<dbReference type="Gene3D" id="2.60.120.430">
    <property type="entry name" value="Galactose-binding lectin"/>
    <property type="match status" value="1"/>
</dbReference>
<dbReference type="InterPro" id="IPR013830">
    <property type="entry name" value="SGNH_hydro"/>
</dbReference>
<dbReference type="CDD" id="cd01821">
    <property type="entry name" value="Rhamnogalacturan_acetylesterase_like"/>
    <property type="match status" value="1"/>
</dbReference>
<reference evidence="5" key="2">
    <citation type="journal article" date="2017" name="Plant Physiol. Biochem.">
        <title>Differential oxidative and antioxidative response of duckweed Lemna minor toward plant growth promoting/inhibiting bacteria.</title>
        <authorList>
            <person name="Ishizawa H."/>
            <person name="Kuroda M."/>
            <person name="Morikawa M."/>
            <person name="Ike M."/>
        </authorList>
    </citation>
    <scope>NUCLEOTIDE SEQUENCE [LARGE SCALE GENOMIC DNA]</scope>
    <source>
        <strain evidence="5">M6</strain>
    </source>
</reference>
<reference evidence="5" key="1">
    <citation type="journal article" date="2017" name="Biotechnol. Biofuels">
        <title>Evaluation of environmental bacterial communities as a factor affecting the growth of duckweed Lemna minor.</title>
        <authorList>
            <person name="Ishizawa H."/>
            <person name="Kuroda M."/>
            <person name="Morikawa M."/>
            <person name="Ike M."/>
        </authorList>
    </citation>
    <scope>NUCLEOTIDE SEQUENCE [LARGE SCALE GENOMIC DNA]</scope>
    <source>
        <strain evidence="5">M6</strain>
    </source>
</reference>
<dbReference type="InterPro" id="IPR008979">
    <property type="entry name" value="Galactose-bd-like_sf"/>
</dbReference>
<dbReference type="RefSeq" id="WP_126422477.1">
    <property type="nucleotide sequence ID" value="NZ_AP018827.1"/>
</dbReference>
<dbReference type="Pfam" id="PF13472">
    <property type="entry name" value="Lipase_GDSL_2"/>
    <property type="match status" value="1"/>
</dbReference>
<dbReference type="PANTHER" id="PTHR43695">
    <property type="entry name" value="PUTATIVE (AFU_ORTHOLOGUE AFUA_2G17250)-RELATED"/>
    <property type="match status" value="1"/>
</dbReference>
<evidence type="ECO:0000313" key="4">
    <source>
        <dbReference type="EMBL" id="BBF81409.1"/>
    </source>
</evidence>
<feature type="domain" description="SGNH hydrolase-type esterase" evidence="3">
    <location>
        <begin position="212"/>
        <end position="372"/>
    </location>
</feature>
<dbReference type="Proteomes" id="UP000278756">
    <property type="component" value="Chromosome 1"/>
</dbReference>
<dbReference type="AlphaFoldDB" id="A0A3G9GAB9"/>
<evidence type="ECO:0000256" key="2">
    <source>
        <dbReference type="ARBA" id="ARBA00022801"/>
    </source>
</evidence>
<dbReference type="InterPro" id="IPR036514">
    <property type="entry name" value="SGNH_hydro_sf"/>
</dbReference>
<evidence type="ECO:0000259" key="3">
    <source>
        <dbReference type="Pfam" id="PF13472"/>
    </source>
</evidence>
<dbReference type="EMBL" id="AP018827">
    <property type="protein sequence ID" value="BBF81409.1"/>
    <property type="molecule type" value="Genomic_DNA"/>
</dbReference>
<dbReference type="GO" id="GO:0016788">
    <property type="term" value="F:hydrolase activity, acting on ester bonds"/>
    <property type="evidence" value="ECO:0007669"/>
    <property type="project" value="UniProtKB-ARBA"/>
</dbReference>
<dbReference type="PANTHER" id="PTHR43695:SF1">
    <property type="entry name" value="RHAMNOGALACTURONAN ACETYLESTERASE"/>
    <property type="match status" value="1"/>
</dbReference>
<keyword evidence="2" id="KW-0378">Hydrolase</keyword>
<dbReference type="SUPFAM" id="SSF49785">
    <property type="entry name" value="Galactose-binding domain-like"/>
    <property type="match status" value="1"/>
</dbReference>
<comment type="similarity">
    <text evidence="1">Belongs to the 'GDSL' lipolytic enzyme family.</text>
</comment>
<proteinExistence type="inferred from homology"/>
<dbReference type="InterPro" id="IPR037459">
    <property type="entry name" value="RhgT-like"/>
</dbReference>